<proteinExistence type="predicted"/>
<dbReference type="InterPro" id="IPR016181">
    <property type="entry name" value="Acyl_CoA_acyltransferase"/>
</dbReference>
<dbReference type="Pfam" id="PF00583">
    <property type="entry name" value="Acetyltransf_1"/>
    <property type="match status" value="1"/>
</dbReference>
<evidence type="ECO:0000313" key="5">
    <source>
        <dbReference type="Proteomes" id="UP000539985"/>
    </source>
</evidence>
<accession>A0A7Y7XEN1</accession>
<evidence type="ECO:0000256" key="2">
    <source>
        <dbReference type="ARBA" id="ARBA00023315"/>
    </source>
</evidence>
<keyword evidence="2" id="KW-0012">Acyltransferase</keyword>
<name>A0A7Y7XEN1_9PSED</name>
<organism evidence="4 5">
    <name type="scientific">Pseudomonas gingeri</name>
    <dbReference type="NCBI Taxonomy" id="117681"/>
    <lineage>
        <taxon>Bacteria</taxon>
        <taxon>Pseudomonadati</taxon>
        <taxon>Pseudomonadota</taxon>
        <taxon>Gammaproteobacteria</taxon>
        <taxon>Pseudomonadales</taxon>
        <taxon>Pseudomonadaceae</taxon>
        <taxon>Pseudomonas</taxon>
    </lineage>
</organism>
<evidence type="ECO:0000259" key="3">
    <source>
        <dbReference type="PROSITE" id="PS51186"/>
    </source>
</evidence>
<dbReference type="SUPFAM" id="SSF55729">
    <property type="entry name" value="Acyl-CoA N-acyltransferases (Nat)"/>
    <property type="match status" value="1"/>
</dbReference>
<feature type="domain" description="N-acetyltransferase" evidence="3">
    <location>
        <begin position="1"/>
        <end position="157"/>
    </location>
</feature>
<dbReference type="GO" id="GO:0016747">
    <property type="term" value="F:acyltransferase activity, transferring groups other than amino-acyl groups"/>
    <property type="evidence" value="ECO:0007669"/>
    <property type="project" value="InterPro"/>
</dbReference>
<dbReference type="CDD" id="cd04301">
    <property type="entry name" value="NAT_SF"/>
    <property type="match status" value="1"/>
</dbReference>
<keyword evidence="1 4" id="KW-0808">Transferase</keyword>
<dbReference type="EMBL" id="JACAQB010000008">
    <property type="protein sequence ID" value="NWB98276.1"/>
    <property type="molecule type" value="Genomic_DNA"/>
</dbReference>
<evidence type="ECO:0000313" key="4">
    <source>
        <dbReference type="EMBL" id="NWB98276.1"/>
    </source>
</evidence>
<dbReference type="PROSITE" id="PS51186">
    <property type="entry name" value="GNAT"/>
    <property type="match status" value="1"/>
</dbReference>
<sequence length="157" mass="17603">MNARLARYEDLNALQREQLTSLEVHPEQLPFCGDIHAALYFLPREPHDGVLGFALLDDETPVAFLLLKRHPFVPHWADEGSATLHALQVDKRLQGRGFGAACLQALPEAARQAWPQVHQLLLSVGTDNNAAMNLYLKQGWVDTGEAYRGERRLTLVL</sequence>
<dbReference type="InterPro" id="IPR050832">
    <property type="entry name" value="Bact_Acetyltransf"/>
</dbReference>
<dbReference type="Gene3D" id="3.40.630.30">
    <property type="match status" value="1"/>
</dbReference>
<gene>
    <name evidence="4" type="ORF">HX882_20460</name>
</gene>
<reference evidence="4 5" key="1">
    <citation type="submission" date="2020-04" db="EMBL/GenBank/DDBJ databases">
        <title>Molecular characterization of pseudomonads from Agaricus bisporus reveal novel blotch 2 pathogens in Western Europe.</title>
        <authorList>
            <person name="Taparia T."/>
            <person name="Krijger M."/>
            <person name="Haynes E."/>
            <person name="Elpinstone J.G."/>
            <person name="Noble R."/>
            <person name="Van Der Wolf J."/>
        </authorList>
    </citation>
    <scope>NUCLEOTIDE SEQUENCE [LARGE SCALE GENOMIC DNA]</scope>
    <source>
        <strain evidence="4 5">H7001</strain>
    </source>
</reference>
<dbReference type="PANTHER" id="PTHR43877">
    <property type="entry name" value="AMINOALKYLPHOSPHONATE N-ACETYLTRANSFERASE-RELATED-RELATED"/>
    <property type="match status" value="1"/>
</dbReference>
<dbReference type="InterPro" id="IPR000182">
    <property type="entry name" value="GNAT_dom"/>
</dbReference>
<protein>
    <submittedName>
        <fullName evidence="4">GNAT family N-acetyltransferase</fullName>
    </submittedName>
</protein>
<comment type="caution">
    <text evidence="4">The sequence shown here is derived from an EMBL/GenBank/DDBJ whole genome shotgun (WGS) entry which is preliminary data.</text>
</comment>
<dbReference type="AlphaFoldDB" id="A0A7Y7XEN1"/>
<dbReference type="RefSeq" id="WP_177103873.1">
    <property type="nucleotide sequence ID" value="NZ_JACAQB010000008.1"/>
</dbReference>
<evidence type="ECO:0000256" key="1">
    <source>
        <dbReference type="ARBA" id="ARBA00022679"/>
    </source>
</evidence>
<dbReference type="Proteomes" id="UP000539985">
    <property type="component" value="Unassembled WGS sequence"/>
</dbReference>